<evidence type="ECO:0000256" key="8">
    <source>
        <dbReference type="SAM" id="Phobius"/>
    </source>
</evidence>
<keyword evidence="5 8" id="KW-1133">Transmembrane helix</keyword>
<dbReference type="Gene3D" id="3.40.30.10">
    <property type="entry name" value="Glutaredoxin"/>
    <property type="match status" value="1"/>
</dbReference>
<keyword evidence="12" id="KW-1185">Reference proteome</keyword>
<dbReference type="InterPro" id="IPR036249">
    <property type="entry name" value="Thioredoxin-like_sf"/>
</dbReference>
<dbReference type="Pfam" id="PF02683">
    <property type="entry name" value="DsbD_TM"/>
    <property type="match status" value="1"/>
</dbReference>
<comment type="caution">
    <text evidence="11">The sequence shown here is derived from an EMBL/GenBank/DDBJ whole genome shotgun (WGS) entry which is preliminary data.</text>
</comment>
<evidence type="ECO:0000256" key="9">
    <source>
        <dbReference type="SAM" id="SignalP"/>
    </source>
</evidence>
<organism evidence="11 12">
    <name type="scientific">Pelagicoccus mobilis</name>
    <dbReference type="NCBI Taxonomy" id="415221"/>
    <lineage>
        <taxon>Bacteria</taxon>
        <taxon>Pseudomonadati</taxon>
        <taxon>Verrucomicrobiota</taxon>
        <taxon>Opitutia</taxon>
        <taxon>Puniceicoccales</taxon>
        <taxon>Pelagicoccaceae</taxon>
        <taxon>Pelagicoccus</taxon>
    </lineage>
</organism>
<protein>
    <submittedName>
        <fullName evidence="11">Thioredoxin family protein</fullName>
    </submittedName>
</protein>
<keyword evidence="6 8" id="KW-0472">Membrane</keyword>
<evidence type="ECO:0000256" key="7">
    <source>
        <dbReference type="ARBA" id="ARBA00023284"/>
    </source>
</evidence>
<feature type="signal peptide" evidence="9">
    <location>
        <begin position="1"/>
        <end position="23"/>
    </location>
</feature>
<name>A0A934RYY5_9BACT</name>
<feature type="transmembrane region" description="Helical" evidence="8">
    <location>
        <begin position="468"/>
        <end position="491"/>
    </location>
</feature>
<keyword evidence="2" id="KW-1003">Cell membrane</keyword>
<proteinExistence type="predicted"/>
<dbReference type="GO" id="GO:0017004">
    <property type="term" value="P:cytochrome complex assembly"/>
    <property type="evidence" value="ECO:0007669"/>
    <property type="project" value="UniProtKB-KW"/>
</dbReference>
<dbReference type="InterPro" id="IPR013766">
    <property type="entry name" value="Thioredoxin_domain"/>
</dbReference>
<dbReference type="CDD" id="cd02953">
    <property type="entry name" value="DsbDgamma"/>
    <property type="match status" value="1"/>
</dbReference>
<dbReference type="Pfam" id="PF13899">
    <property type="entry name" value="Thioredoxin_7"/>
    <property type="match status" value="1"/>
</dbReference>
<dbReference type="RefSeq" id="WP_200357121.1">
    <property type="nucleotide sequence ID" value="NZ_JAENIL010000037.1"/>
</dbReference>
<evidence type="ECO:0000256" key="3">
    <source>
        <dbReference type="ARBA" id="ARBA00022692"/>
    </source>
</evidence>
<keyword evidence="9" id="KW-0732">Signal</keyword>
<dbReference type="InterPro" id="IPR003834">
    <property type="entry name" value="Cyt_c_assmbl_TM_dom"/>
</dbReference>
<feature type="transmembrane region" description="Helical" evidence="8">
    <location>
        <begin position="359"/>
        <end position="377"/>
    </location>
</feature>
<dbReference type="Proteomes" id="UP000617628">
    <property type="component" value="Unassembled WGS sequence"/>
</dbReference>
<feature type="transmembrane region" description="Helical" evidence="8">
    <location>
        <begin position="512"/>
        <end position="530"/>
    </location>
</feature>
<sequence>MNPFFRVKLLLLAAICVGFQASAQDDFNLGPVDTGEVEAELVADVAAIRPGQEFQLALRLKMDPHWHVYWINPGDTGLVPEISWELPEGFEVAGMEFPVPHRIPTPPLMSYGYEDEIFLLMRAKAPESLEPGEVVRLNGHASWLVCEEACIPGDAKLGLELLVSESGETLAPAEYAREIAETRSELPHEAEGGVLATEDLGDTLVVSLQWDGLEGVELKEPYFYVEQISVADSAKEQSFDLVGNVLRVAIPKSEYFEAPEAGYSGLLYSGNGFAAAGGLEAVRFHVAGDIAAIGGAGGTGSGLGAGSFEIGFAQALLYAFLGGMILNLMPCVFPVLSIKVLGFVQQSGEDKGKVLKHGVAFTVGVLVSFWILAGTLIGLRAAGDSLGWGFQLQQPEFVVVMLVVMFLFGLSMAGVFEMGTSAIGLQGKVKSEGYTGSFFSGVIATAVATPCTGPFMGQALGYALTLSAFQSLTIFSFLALGMAAPYLVLSANPALINKLPRPGAWMETFKQVMAFPMFATCIWLIWLLGAHMGNDGLLLVLGGLLVVAIGAWIYGRWSTPMRKRTTQRIASALALLTVLGGIWMMLPKDHAEAEGELPWQAYSPELVDRLSAGGKPVFVDFTADWCLTCKANEVRLFGSDKVLDRIEKMDVQLVQADWTKKDSVITKALAKYGRSSVPLYLLYDGKPGSEPKVLPQVLSPDAFLDSLDEIENASRESVVMNN</sequence>
<feature type="transmembrane region" description="Helical" evidence="8">
    <location>
        <begin position="437"/>
        <end position="456"/>
    </location>
</feature>
<evidence type="ECO:0000256" key="1">
    <source>
        <dbReference type="ARBA" id="ARBA00004651"/>
    </source>
</evidence>
<feature type="domain" description="Thioredoxin" evidence="10">
    <location>
        <begin position="564"/>
        <end position="712"/>
    </location>
</feature>
<evidence type="ECO:0000256" key="6">
    <source>
        <dbReference type="ARBA" id="ARBA00023136"/>
    </source>
</evidence>
<dbReference type="Pfam" id="PF11412">
    <property type="entry name" value="DsbD_N"/>
    <property type="match status" value="1"/>
</dbReference>
<dbReference type="GO" id="GO:0045454">
    <property type="term" value="P:cell redox homeostasis"/>
    <property type="evidence" value="ECO:0007669"/>
    <property type="project" value="TreeGrafter"/>
</dbReference>
<evidence type="ECO:0000259" key="10">
    <source>
        <dbReference type="PROSITE" id="PS51352"/>
    </source>
</evidence>
<evidence type="ECO:0000313" key="12">
    <source>
        <dbReference type="Proteomes" id="UP000617628"/>
    </source>
</evidence>
<dbReference type="PANTHER" id="PTHR32234">
    <property type="entry name" value="THIOL:DISULFIDE INTERCHANGE PROTEIN DSBD"/>
    <property type="match status" value="1"/>
</dbReference>
<dbReference type="InterPro" id="IPR028250">
    <property type="entry name" value="DsbDN"/>
</dbReference>
<gene>
    <name evidence="11" type="ORF">JIN87_18640</name>
</gene>
<evidence type="ECO:0000256" key="5">
    <source>
        <dbReference type="ARBA" id="ARBA00022989"/>
    </source>
</evidence>
<accession>A0A934RYY5</accession>
<evidence type="ECO:0000256" key="2">
    <source>
        <dbReference type="ARBA" id="ARBA00022475"/>
    </source>
</evidence>
<reference evidence="11" key="1">
    <citation type="submission" date="2021-01" db="EMBL/GenBank/DDBJ databases">
        <title>Modified the classification status of verrucomicrobia.</title>
        <authorList>
            <person name="Feng X."/>
        </authorList>
    </citation>
    <scope>NUCLEOTIDE SEQUENCE</scope>
    <source>
        <strain evidence="11">KCTC 13126</strain>
    </source>
</reference>
<feature type="transmembrane region" description="Helical" evidence="8">
    <location>
        <begin position="536"/>
        <end position="557"/>
    </location>
</feature>
<evidence type="ECO:0000313" key="11">
    <source>
        <dbReference type="EMBL" id="MBK1878908.1"/>
    </source>
</evidence>
<keyword evidence="4" id="KW-0201">Cytochrome c-type biogenesis</keyword>
<keyword evidence="7" id="KW-0676">Redox-active center</keyword>
<feature type="transmembrane region" description="Helical" evidence="8">
    <location>
        <begin position="315"/>
        <end position="338"/>
    </location>
</feature>
<evidence type="ECO:0000256" key="4">
    <source>
        <dbReference type="ARBA" id="ARBA00022748"/>
    </source>
</evidence>
<dbReference type="EMBL" id="JAENIL010000037">
    <property type="protein sequence ID" value="MBK1878908.1"/>
    <property type="molecule type" value="Genomic_DNA"/>
</dbReference>
<keyword evidence="3 8" id="KW-0812">Transmembrane</keyword>
<feature type="transmembrane region" description="Helical" evidence="8">
    <location>
        <begin position="569"/>
        <end position="586"/>
    </location>
</feature>
<dbReference type="PROSITE" id="PS00194">
    <property type="entry name" value="THIOREDOXIN_1"/>
    <property type="match status" value="1"/>
</dbReference>
<dbReference type="SUPFAM" id="SSF52833">
    <property type="entry name" value="Thioredoxin-like"/>
    <property type="match status" value="1"/>
</dbReference>
<feature type="transmembrane region" description="Helical" evidence="8">
    <location>
        <begin position="397"/>
        <end position="416"/>
    </location>
</feature>
<dbReference type="PANTHER" id="PTHR32234:SF3">
    <property type="entry name" value="SUPPRESSION OF COPPER SENSITIVITY PROTEIN"/>
    <property type="match status" value="1"/>
</dbReference>
<dbReference type="InterPro" id="IPR035671">
    <property type="entry name" value="DsbD_gamma"/>
</dbReference>
<dbReference type="GO" id="GO:0015035">
    <property type="term" value="F:protein-disulfide reductase activity"/>
    <property type="evidence" value="ECO:0007669"/>
    <property type="project" value="TreeGrafter"/>
</dbReference>
<dbReference type="InterPro" id="IPR017937">
    <property type="entry name" value="Thioredoxin_CS"/>
</dbReference>
<dbReference type="PROSITE" id="PS51352">
    <property type="entry name" value="THIOREDOXIN_2"/>
    <property type="match status" value="1"/>
</dbReference>
<comment type="subcellular location">
    <subcellularLocation>
        <location evidence="1">Cell membrane</location>
        <topology evidence="1">Multi-pass membrane protein</topology>
    </subcellularLocation>
</comment>
<feature type="chain" id="PRO_5037780934" evidence="9">
    <location>
        <begin position="24"/>
        <end position="722"/>
    </location>
</feature>
<dbReference type="GO" id="GO:0005886">
    <property type="term" value="C:plasma membrane"/>
    <property type="evidence" value="ECO:0007669"/>
    <property type="project" value="UniProtKB-SubCell"/>
</dbReference>
<dbReference type="AlphaFoldDB" id="A0A934RYY5"/>